<keyword evidence="3 5" id="KW-0238">DNA-binding</keyword>
<dbReference type="PROSITE" id="PS50977">
    <property type="entry name" value="HTH_TETR_2"/>
    <property type="match status" value="1"/>
</dbReference>
<reference evidence="7 8" key="1">
    <citation type="journal article" date="2015" name="Genome Announc.">
        <title>Draft Genome Sequence of Burkholderia sp. Strain PML1(12), an Ectomycorrhizosphere-Inhabiting Bacterium with Effective Mineral-Weathering Ability.</title>
        <authorList>
            <person name="Uroz S."/>
            <person name="Oger P."/>
        </authorList>
    </citation>
    <scope>NUCLEOTIDE SEQUENCE [LARGE SCALE GENOMIC DNA]</scope>
    <source>
        <strain evidence="8">PML1(12)</strain>
    </source>
</reference>
<keyword evidence="1" id="KW-0678">Repressor</keyword>
<evidence type="ECO:0000256" key="2">
    <source>
        <dbReference type="ARBA" id="ARBA00023015"/>
    </source>
</evidence>
<comment type="caution">
    <text evidence="7">The sequence shown here is derived from an EMBL/GenBank/DDBJ whole genome shotgun (WGS) entry which is preliminary data.</text>
</comment>
<name>A0A0J1D131_9BURK</name>
<dbReference type="PRINTS" id="PR00455">
    <property type="entry name" value="HTHTETR"/>
</dbReference>
<evidence type="ECO:0000259" key="6">
    <source>
        <dbReference type="PROSITE" id="PS50977"/>
    </source>
</evidence>
<dbReference type="PROSITE" id="PS01081">
    <property type="entry name" value="HTH_TETR_1"/>
    <property type="match status" value="1"/>
</dbReference>
<keyword evidence="2" id="KW-0805">Transcription regulation</keyword>
<accession>A0A0J1D131</accession>
<evidence type="ECO:0000256" key="4">
    <source>
        <dbReference type="ARBA" id="ARBA00023163"/>
    </source>
</evidence>
<evidence type="ECO:0000256" key="3">
    <source>
        <dbReference type="ARBA" id="ARBA00023125"/>
    </source>
</evidence>
<keyword evidence="4" id="KW-0804">Transcription</keyword>
<dbReference type="FunFam" id="1.10.10.60:FF:000141">
    <property type="entry name" value="TetR family transcriptional regulator"/>
    <property type="match status" value="1"/>
</dbReference>
<dbReference type="Gene3D" id="1.10.357.10">
    <property type="entry name" value="Tetracycline Repressor, domain 2"/>
    <property type="match status" value="1"/>
</dbReference>
<sequence>MSEATSTRRDQVVQAAIGVFLRYGYARTTMADIAQAAGLSRPTLYLAFPDKDAIFHAVVDAMVVDKLSEIRRRLPRYRGFEKKLRYACEAWGAEGFELVQAHPDARDMFDLGFASVCNGFSAFGDLLTEIISAPLAESGLGIAAGDLAETIVFAIKGFKEIARDGADMRRMIGVQVAIVAAALGRKG</sequence>
<dbReference type="Pfam" id="PF00440">
    <property type="entry name" value="TetR_N"/>
    <property type="match status" value="1"/>
</dbReference>
<dbReference type="InterPro" id="IPR009057">
    <property type="entry name" value="Homeodomain-like_sf"/>
</dbReference>
<evidence type="ECO:0000256" key="1">
    <source>
        <dbReference type="ARBA" id="ARBA00022491"/>
    </source>
</evidence>
<evidence type="ECO:0000313" key="8">
    <source>
        <dbReference type="Proteomes" id="UP000035963"/>
    </source>
</evidence>
<dbReference type="InterPro" id="IPR001647">
    <property type="entry name" value="HTH_TetR"/>
</dbReference>
<dbReference type="RefSeq" id="WP_047846300.1">
    <property type="nucleotide sequence ID" value="NZ_AEJF01000068.1"/>
</dbReference>
<proteinExistence type="predicted"/>
<organism evidence="7 8">
    <name type="scientific">Caballeronia mineralivorans PML1(12)</name>
    <dbReference type="NCBI Taxonomy" id="908627"/>
    <lineage>
        <taxon>Bacteria</taxon>
        <taxon>Pseudomonadati</taxon>
        <taxon>Pseudomonadota</taxon>
        <taxon>Betaproteobacteria</taxon>
        <taxon>Burkholderiales</taxon>
        <taxon>Burkholderiaceae</taxon>
        <taxon>Caballeronia</taxon>
    </lineage>
</organism>
<evidence type="ECO:0000256" key="5">
    <source>
        <dbReference type="PROSITE-ProRule" id="PRU00335"/>
    </source>
</evidence>
<dbReference type="PANTHER" id="PTHR47506:SF1">
    <property type="entry name" value="HTH-TYPE TRANSCRIPTIONAL REGULATOR YJDC"/>
    <property type="match status" value="1"/>
</dbReference>
<dbReference type="PATRIC" id="fig|908627.4.peg.2015"/>
<dbReference type="InterPro" id="IPR023772">
    <property type="entry name" value="DNA-bd_HTH_TetR-type_CS"/>
</dbReference>
<gene>
    <name evidence="7" type="ORF">EOS_09130</name>
</gene>
<dbReference type="SUPFAM" id="SSF46689">
    <property type="entry name" value="Homeodomain-like"/>
    <property type="match status" value="1"/>
</dbReference>
<evidence type="ECO:0000313" key="7">
    <source>
        <dbReference type="EMBL" id="KLU26489.1"/>
    </source>
</evidence>
<protein>
    <submittedName>
        <fullName evidence="7">TetR family transcriptional regulator</fullName>
    </submittedName>
</protein>
<dbReference type="Proteomes" id="UP000035963">
    <property type="component" value="Unassembled WGS sequence"/>
</dbReference>
<feature type="domain" description="HTH tetR-type" evidence="6">
    <location>
        <begin position="6"/>
        <end position="66"/>
    </location>
</feature>
<feature type="DNA-binding region" description="H-T-H motif" evidence="5">
    <location>
        <begin position="29"/>
        <end position="48"/>
    </location>
</feature>
<keyword evidence="8" id="KW-1185">Reference proteome</keyword>
<dbReference type="EMBL" id="AEJF01000068">
    <property type="protein sequence ID" value="KLU26489.1"/>
    <property type="molecule type" value="Genomic_DNA"/>
</dbReference>
<dbReference type="PANTHER" id="PTHR47506">
    <property type="entry name" value="TRANSCRIPTIONAL REGULATORY PROTEIN"/>
    <property type="match status" value="1"/>
</dbReference>
<dbReference type="AlphaFoldDB" id="A0A0J1D131"/>
<dbReference type="OrthoDB" id="8534868at2"/>
<dbReference type="GO" id="GO:0003677">
    <property type="term" value="F:DNA binding"/>
    <property type="evidence" value="ECO:0007669"/>
    <property type="project" value="UniProtKB-UniRule"/>
</dbReference>